<dbReference type="AlphaFoldDB" id="H0Y0B8"/>
<dbReference type="GO" id="GO:0005886">
    <property type="term" value="C:plasma membrane"/>
    <property type="evidence" value="ECO:0007669"/>
    <property type="project" value="Ensembl"/>
</dbReference>
<dbReference type="PROSITE" id="PS01200">
    <property type="entry name" value="TUB_1"/>
    <property type="match status" value="1"/>
</dbReference>
<dbReference type="GO" id="GO:0001750">
    <property type="term" value="C:photoreceptor outer segment"/>
    <property type="evidence" value="ECO:0007669"/>
    <property type="project" value="Ensembl"/>
</dbReference>
<dbReference type="PROSITE" id="PS01201">
    <property type="entry name" value="TUB_2"/>
    <property type="match status" value="1"/>
</dbReference>
<dbReference type="HOGENOM" id="CLU_028236_5_1_1"/>
<dbReference type="PANTHER" id="PTHR16517">
    <property type="entry name" value="TUBBY-RELATED"/>
    <property type="match status" value="1"/>
</dbReference>
<keyword evidence="8" id="KW-1185">Reference proteome</keyword>
<dbReference type="InterPro" id="IPR000007">
    <property type="entry name" value="Tubby_C"/>
</dbReference>
<dbReference type="PANTHER" id="PTHR16517:SF12">
    <property type="entry name" value="TUBBY-RELATED PROTEIN 1"/>
    <property type="match status" value="1"/>
</dbReference>
<gene>
    <name evidence="7" type="primary">TULP1</name>
</gene>
<dbReference type="GO" id="GO:0043679">
    <property type="term" value="C:axon terminus"/>
    <property type="evidence" value="ECO:0007669"/>
    <property type="project" value="Ensembl"/>
</dbReference>
<feature type="domain" description="Tubby C-terminal" evidence="6">
    <location>
        <begin position="299"/>
        <end position="539"/>
    </location>
</feature>
<evidence type="ECO:0000256" key="1">
    <source>
        <dbReference type="ARBA" id="ARBA00004496"/>
    </source>
</evidence>
<dbReference type="EMBL" id="AAQR03060554">
    <property type="status" value="NOT_ANNOTATED_CDS"/>
    <property type="molecule type" value="Genomic_DNA"/>
</dbReference>
<dbReference type="GO" id="GO:0042462">
    <property type="term" value="P:eye photoreceptor cell development"/>
    <property type="evidence" value="ECO:0007669"/>
    <property type="project" value="Ensembl"/>
</dbReference>
<evidence type="ECO:0000256" key="2">
    <source>
        <dbReference type="ARBA" id="ARBA00007129"/>
    </source>
</evidence>
<protein>
    <recommendedName>
        <fullName evidence="4">Tubby-like protein</fullName>
    </recommendedName>
</protein>
<dbReference type="eggNOG" id="KOG2502">
    <property type="taxonomic scope" value="Eukaryota"/>
</dbReference>
<comment type="subcellular location">
    <subcellularLocation>
        <location evidence="1">Cytoplasm</location>
    </subcellularLocation>
</comment>
<dbReference type="Pfam" id="PF01167">
    <property type="entry name" value="Tub"/>
    <property type="match status" value="1"/>
</dbReference>
<evidence type="ECO:0000259" key="6">
    <source>
        <dbReference type="Pfam" id="PF01167"/>
    </source>
</evidence>
<dbReference type="GO" id="GO:0050766">
    <property type="term" value="P:positive regulation of phagocytosis"/>
    <property type="evidence" value="ECO:0007669"/>
    <property type="project" value="Ensembl"/>
</dbReference>
<dbReference type="GO" id="GO:0001917">
    <property type="term" value="C:photoreceptor inner segment"/>
    <property type="evidence" value="ECO:0007669"/>
    <property type="project" value="Ensembl"/>
</dbReference>
<evidence type="ECO:0000256" key="5">
    <source>
        <dbReference type="SAM" id="MobiDB-lite"/>
    </source>
</evidence>
<dbReference type="GO" id="GO:0051015">
    <property type="term" value="F:actin filament binding"/>
    <property type="evidence" value="ECO:0007669"/>
    <property type="project" value="Ensembl"/>
</dbReference>
<feature type="compositionally biased region" description="Basic and acidic residues" evidence="5">
    <location>
        <begin position="198"/>
        <end position="207"/>
    </location>
</feature>
<feature type="region of interest" description="Disordered" evidence="5">
    <location>
        <begin position="1"/>
        <end position="292"/>
    </location>
</feature>
<evidence type="ECO:0000256" key="4">
    <source>
        <dbReference type="RuleBase" id="RU361125"/>
    </source>
</evidence>
<reference evidence="7" key="3">
    <citation type="submission" date="2025-09" db="UniProtKB">
        <authorList>
            <consortium name="Ensembl"/>
        </authorList>
    </citation>
    <scope>IDENTIFICATION</scope>
</reference>
<dbReference type="FunCoup" id="H0Y0B8">
    <property type="interactions" value="6"/>
</dbReference>
<evidence type="ECO:0000256" key="3">
    <source>
        <dbReference type="ARBA" id="ARBA00022490"/>
    </source>
</evidence>
<accession>H0Y0B8</accession>
<evidence type="ECO:0000313" key="8">
    <source>
        <dbReference type="Proteomes" id="UP000005225"/>
    </source>
</evidence>
<dbReference type="InterPro" id="IPR018066">
    <property type="entry name" value="Tubby_C_CS"/>
</dbReference>
<name>H0Y0B8_OTOGA</name>
<dbReference type="Proteomes" id="UP000005225">
    <property type="component" value="Unassembled WGS sequence"/>
</dbReference>
<feature type="compositionally biased region" description="Basic residues" evidence="5">
    <location>
        <begin position="58"/>
        <end position="69"/>
    </location>
</feature>
<dbReference type="EMBL" id="AAQR03060553">
    <property type="status" value="NOT_ANNOTATED_CDS"/>
    <property type="molecule type" value="Genomic_DNA"/>
</dbReference>
<dbReference type="Gene3D" id="3.20.90.10">
    <property type="entry name" value="Tubby Protein, Chain A"/>
    <property type="match status" value="1"/>
</dbReference>
<comment type="similarity">
    <text evidence="2 4">Belongs to the TUB family.</text>
</comment>
<dbReference type="GO" id="GO:0005576">
    <property type="term" value="C:extracellular region"/>
    <property type="evidence" value="ECO:0007669"/>
    <property type="project" value="Ensembl"/>
</dbReference>
<dbReference type="GO" id="GO:1903546">
    <property type="term" value="P:protein localization to photoreceptor outer segment"/>
    <property type="evidence" value="ECO:0007669"/>
    <property type="project" value="Ensembl"/>
</dbReference>
<keyword evidence="3" id="KW-0963">Cytoplasm</keyword>
<dbReference type="OMA" id="YAKFIRD"/>
<dbReference type="STRING" id="30611.ENSOGAP00000021811"/>
<feature type="compositionally biased region" description="Acidic residues" evidence="5">
    <location>
        <begin position="113"/>
        <end position="132"/>
    </location>
</feature>
<feature type="compositionally biased region" description="Basic and acidic residues" evidence="5">
    <location>
        <begin position="90"/>
        <end position="103"/>
    </location>
</feature>
<dbReference type="PRINTS" id="PR01573">
    <property type="entry name" value="SUPERTUBBY"/>
</dbReference>
<proteinExistence type="inferred from homology"/>
<organism evidence="7 8">
    <name type="scientific">Otolemur garnettii</name>
    <name type="common">Small-eared galago</name>
    <name type="synonym">Garnett's greater bushbaby</name>
    <dbReference type="NCBI Taxonomy" id="30611"/>
    <lineage>
        <taxon>Eukaryota</taxon>
        <taxon>Metazoa</taxon>
        <taxon>Chordata</taxon>
        <taxon>Craniata</taxon>
        <taxon>Vertebrata</taxon>
        <taxon>Euteleostomi</taxon>
        <taxon>Mammalia</taxon>
        <taxon>Eutheria</taxon>
        <taxon>Euarchontoglires</taxon>
        <taxon>Primates</taxon>
        <taxon>Strepsirrhini</taxon>
        <taxon>Lorisiformes</taxon>
        <taxon>Galagidae</taxon>
        <taxon>Otolemur</taxon>
    </lineage>
</organism>
<sequence>MPLQDETLREVWASDSGHEEEDLSPEVQRRPKQRPAPGQRLRKKKPEAPESPGPTGSKPRRAGAGRRGRPREEPAPAPAKAPEPTVYTKFLRDPEAKKRDPRETFLVARAPDAEDEEEEEEDTDDEEEEEEEKKEKTPLPPKKPLKEKSSADVKERKAKAQSAKGNLGSPDPSSKPLRVKKKEAPVGEGTKMRKTKKKESGEADKDPSVSPGRLKKKIPAAMFLVGDDSPAEKALKKKGTPKGPEEERKAEEEEEDVAAVATKNSNQKGKAKGKGKKVGKEERAPSPPVEVDEPQEFVLRPAPQGRTVRCRLTRDKKGMDRGMYPSYFLHLDTEKKVFLLAGRKRKRSKTANYLISSDPTNLSRGGENFIGKLRSNLLGNRFTVFDNGQNPQRGGGSDVESLRQELAAVIYETNVLGFRGPRRMTVIIPGMNSDNERVPIRPRNASDGLLVRWQNKTLESLIELHNKPPVWNEDSGSYTLNFQGRVTQASVKNFQIVHADDSDYIVLQFGRVAEDVFTLDYRYPLCALQAFAIALSSFDGKLACE</sequence>
<dbReference type="SUPFAM" id="SSF54518">
    <property type="entry name" value="Tubby C-terminal domain-like"/>
    <property type="match status" value="1"/>
</dbReference>
<dbReference type="GO" id="GO:0005829">
    <property type="term" value="C:cytosol"/>
    <property type="evidence" value="ECO:0007669"/>
    <property type="project" value="Ensembl"/>
</dbReference>
<dbReference type="GO" id="GO:0050908">
    <property type="term" value="P:detection of light stimulus involved in visual perception"/>
    <property type="evidence" value="ECO:0007669"/>
    <property type="project" value="Ensembl"/>
</dbReference>
<dbReference type="InterPro" id="IPR025659">
    <property type="entry name" value="Tubby-like_C"/>
</dbReference>
<evidence type="ECO:0000313" key="7">
    <source>
        <dbReference type="Ensembl" id="ENSOGAP00000021811.1"/>
    </source>
</evidence>
<dbReference type="GO" id="GO:0060041">
    <property type="term" value="P:retina development in camera-type eye"/>
    <property type="evidence" value="ECO:0007669"/>
    <property type="project" value="Ensembl"/>
</dbReference>
<dbReference type="FunFam" id="3.20.90.10:FF:000001">
    <property type="entry name" value="Tubby-like protein"/>
    <property type="match status" value="1"/>
</dbReference>
<dbReference type="GO" id="GO:0045494">
    <property type="term" value="P:photoreceptor cell maintenance"/>
    <property type="evidence" value="ECO:0007669"/>
    <property type="project" value="Ensembl"/>
</dbReference>
<dbReference type="GO" id="GO:0006910">
    <property type="term" value="P:phagocytosis, recognition"/>
    <property type="evidence" value="ECO:0007669"/>
    <property type="project" value="Ensembl"/>
</dbReference>
<dbReference type="GO" id="GO:0016358">
    <property type="term" value="P:dendrite development"/>
    <property type="evidence" value="ECO:0007669"/>
    <property type="project" value="Ensembl"/>
</dbReference>
<reference evidence="7" key="2">
    <citation type="submission" date="2025-08" db="UniProtKB">
        <authorList>
            <consortium name="Ensembl"/>
        </authorList>
    </citation>
    <scope>IDENTIFICATION</scope>
</reference>
<feature type="compositionally biased region" description="Basic and acidic residues" evidence="5">
    <location>
        <begin position="144"/>
        <end position="155"/>
    </location>
</feature>
<dbReference type="GO" id="GO:0005546">
    <property type="term" value="F:phosphatidylinositol-4,5-bisphosphate binding"/>
    <property type="evidence" value="ECO:0007669"/>
    <property type="project" value="Ensembl"/>
</dbReference>
<dbReference type="GeneTree" id="ENSGT00940000158771"/>
<reference evidence="8" key="1">
    <citation type="submission" date="2011-03" db="EMBL/GenBank/DDBJ databases">
        <title>Version 3 of the genome sequence of Otolemur garnettii (Bushbaby).</title>
        <authorList>
            <consortium name="The Broad Institute Genome Sequencing Platform"/>
            <person name="Di Palma F."/>
            <person name="Johnson J."/>
            <person name="Lander E.S."/>
            <person name="Lindblad-Toh K."/>
            <person name="Jaffe D.B."/>
            <person name="Gnerre S."/>
            <person name="MacCallum I."/>
            <person name="Przybylski D."/>
            <person name="Ribeiro F.J."/>
            <person name="Burton J.N."/>
            <person name="Walker B.J."/>
            <person name="Sharpe T."/>
            <person name="Hall G."/>
        </authorList>
    </citation>
    <scope>NUCLEOTIDE SEQUENCE [LARGE SCALE GENOMIC DNA]</scope>
</reference>
<dbReference type="InParanoid" id="H0Y0B8"/>
<dbReference type="Ensembl" id="ENSOGAT00000031579.1">
    <property type="protein sequence ID" value="ENSOGAP00000021811.1"/>
    <property type="gene ID" value="ENSOGAG00000029633.1"/>
</dbReference>